<dbReference type="EMBL" id="CAKOFQ010006851">
    <property type="protein sequence ID" value="CAH1976765.1"/>
    <property type="molecule type" value="Genomic_DNA"/>
</dbReference>
<name>A0A9P0PA88_ACAOB</name>
<protein>
    <submittedName>
        <fullName evidence="1">Uncharacterized protein</fullName>
    </submittedName>
</protein>
<accession>A0A9P0PA88</accession>
<organism evidence="1 2">
    <name type="scientific">Acanthoscelides obtectus</name>
    <name type="common">Bean weevil</name>
    <name type="synonym">Bruchus obtectus</name>
    <dbReference type="NCBI Taxonomy" id="200917"/>
    <lineage>
        <taxon>Eukaryota</taxon>
        <taxon>Metazoa</taxon>
        <taxon>Ecdysozoa</taxon>
        <taxon>Arthropoda</taxon>
        <taxon>Hexapoda</taxon>
        <taxon>Insecta</taxon>
        <taxon>Pterygota</taxon>
        <taxon>Neoptera</taxon>
        <taxon>Endopterygota</taxon>
        <taxon>Coleoptera</taxon>
        <taxon>Polyphaga</taxon>
        <taxon>Cucujiformia</taxon>
        <taxon>Chrysomeloidea</taxon>
        <taxon>Chrysomelidae</taxon>
        <taxon>Bruchinae</taxon>
        <taxon>Bruchini</taxon>
        <taxon>Acanthoscelides</taxon>
    </lineage>
</organism>
<dbReference type="Proteomes" id="UP001152888">
    <property type="component" value="Unassembled WGS sequence"/>
</dbReference>
<evidence type="ECO:0000313" key="2">
    <source>
        <dbReference type="Proteomes" id="UP001152888"/>
    </source>
</evidence>
<gene>
    <name evidence="1" type="ORF">ACAOBT_LOCUS12312</name>
</gene>
<proteinExistence type="predicted"/>
<evidence type="ECO:0000313" key="1">
    <source>
        <dbReference type="EMBL" id="CAH1976765.1"/>
    </source>
</evidence>
<comment type="caution">
    <text evidence="1">The sequence shown here is derived from an EMBL/GenBank/DDBJ whole genome shotgun (WGS) entry which is preliminary data.</text>
</comment>
<reference evidence="1" key="1">
    <citation type="submission" date="2022-03" db="EMBL/GenBank/DDBJ databases">
        <authorList>
            <person name="Sayadi A."/>
        </authorList>
    </citation>
    <scope>NUCLEOTIDE SEQUENCE</scope>
</reference>
<dbReference type="AlphaFoldDB" id="A0A9P0PA88"/>
<keyword evidence="2" id="KW-1185">Reference proteome</keyword>
<sequence>MSSNRKRVIIIKEKLKKLEEISTKNKEIRKYHHNFLPDDKETSASKFSEEE</sequence>